<keyword evidence="1" id="KW-0479">Metal-binding</keyword>
<dbReference type="GO" id="GO:0006284">
    <property type="term" value="P:base-excision repair"/>
    <property type="evidence" value="ECO:0007669"/>
    <property type="project" value="InterPro"/>
</dbReference>
<feature type="binding site" evidence="1">
    <location>
        <position position="27"/>
    </location>
    <ligand>
        <name>Zn(2+)</name>
        <dbReference type="ChEBI" id="CHEBI:29105"/>
    </ligand>
</feature>
<evidence type="ECO:0000256" key="1">
    <source>
        <dbReference type="PIRSR" id="PIRSR605019-1"/>
    </source>
</evidence>
<dbReference type="Proteomes" id="UP000244892">
    <property type="component" value="Plasmid pTB101"/>
</dbReference>
<protein>
    <submittedName>
        <fullName evidence="2">DNA-3-methyladenine glycosylase I</fullName>
    </submittedName>
</protein>
<proteinExistence type="predicted"/>
<dbReference type="PANTHER" id="PTHR30037">
    <property type="entry name" value="DNA-3-METHYLADENINE GLYCOSYLASE 1"/>
    <property type="match status" value="1"/>
</dbReference>
<dbReference type="SUPFAM" id="SSF48150">
    <property type="entry name" value="DNA-glycosylase"/>
    <property type="match status" value="1"/>
</dbReference>
<gene>
    <name evidence="2" type="ORF">DEH84_17800</name>
</gene>
<accession>A0A2U8FYZ9</accession>
<organism evidence="2 3">
    <name type="scientific">Aquabacterium olei</name>
    <dbReference type="NCBI Taxonomy" id="1296669"/>
    <lineage>
        <taxon>Bacteria</taxon>
        <taxon>Pseudomonadati</taxon>
        <taxon>Pseudomonadota</taxon>
        <taxon>Betaproteobacteria</taxon>
        <taxon>Burkholderiales</taxon>
        <taxon>Aquabacterium</taxon>
    </lineage>
</organism>
<dbReference type="KEGG" id="aon:DEH84_17800"/>
<dbReference type="InterPro" id="IPR005019">
    <property type="entry name" value="Adenine_glyco"/>
</dbReference>
<reference evidence="2 3" key="1">
    <citation type="submission" date="2018-05" db="EMBL/GenBank/DDBJ databases">
        <title>complete genome sequence of Aquabacterium olei NBRC 110486.</title>
        <authorList>
            <person name="Tang B."/>
            <person name="Chang J."/>
            <person name="Zhang L."/>
            <person name="Yang H."/>
        </authorList>
    </citation>
    <scope>NUCLEOTIDE SEQUENCE [LARGE SCALE GENOMIC DNA]</scope>
    <source>
        <strain evidence="2 3">NBRC 110486</strain>
        <plasmid evidence="3">Plasmid ptb101</plasmid>
    </source>
</reference>
<dbReference type="InterPro" id="IPR052891">
    <property type="entry name" value="DNA-3mA_glycosylase"/>
</dbReference>
<keyword evidence="3" id="KW-1185">Reference proteome</keyword>
<dbReference type="AlphaFoldDB" id="A0A2U8FYZ9"/>
<dbReference type="OrthoDB" id="9807664at2"/>
<geneLocation type="plasmid" evidence="3">
    <name>ptb101</name>
</geneLocation>
<name>A0A2U8FYZ9_9BURK</name>
<dbReference type="GO" id="GO:0008725">
    <property type="term" value="F:DNA-3-methyladenine glycosylase activity"/>
    <property type="evidence" value="ECO:0007669"/>
    <property type="project" value="InterPro"/>
</dbReference>
<evidence type="ECO:0000313" key="3">
    <source>
        <dbReference type="Proteomes" id="UP000244892"/>
    </source>
</evidence>
<dbReference type="InterPro" id="IPR011257">
    <property type="entry name" value="DNA_glycosylase"/>
</dbReference>
<sequence>MIPTAAGPDGLVRCRWCLSTPAYRAYHDEEWGFPVADDRRLFEKICLEGFQSGLSWLTILNKREAFRRAFARFDFQRVAGFTEADVDRMLQDEGIVRHRGKIEAAIHNAARAQELVSEAGSLAAFFWRFETPRVDEEAPTPVATSASSIALSKELKRRGWKYVGPTTMYAFMQAMGLANDHAADCVVRAQVAEARQRFQPPQLG</sequence>
<feature type="binding site" evidence="1">
    <location>
        <position position="185"/>
    </location>
    <ligand>
        <name>Zn(2+)</name>
        <dbReference type="ChEBI" id="CHEBI:29105"/>
    </ligand>
</feature>
<dbReference type="EMBL" id="CP029211">
    <property type="protein sequence ID" value="AWI55446.1"/>
    <property type="molecule type" value="Genomic_DNA"/>
</dbReference>
<feature type="binding site" evidence="1">
    <location>
        <position position="181"/>
    </location>
    <ligand>
        <name>Zn(2+)</name>
        <dbReference type="ChEBI" id="CHEBI:29105"/>
    </ligand>
</feature>
<dbReference type="PANTHER" id="PTHR30037:SF4">
    <property type="entry name" value="DNA-3-METHYLADENINE GLYCOSYLASE I"/>
    <property type="match status" value="1"/>
</dbReference>
<keyword evidence="2" id="KW-0614">Plasmid</keyword>
<dbReference type="RefSeq" id="WP_109038557.1">
    <property type="nucleotide sequence ID" value="NZ_CP029211.1"/>
</dbReference>
<evidence type="ECO:0000313" key="2">
    <source>
        <dbReference type="EMBL" id="AWI55446.1"/>
    </source>
</evidence>
<dbReference type="Pfam" id="PF03352">
    <property type="entry name" value="Adenine_glyco"/>
    <property type="match status" value="1"/>
</dbReference>
<keyword evidence="1" id="KW-0862">Zinc</keyword>
<dbReference type="Gene3D" id="1.10.340.30">
    <property type="entry name" value="Hypothetical protein, domain 2"/>
    <property type="match status" value="1"/>
</dbReference>
<dbReference type="GO" id="GO:0046872">
    <property type="term" value="F:metal ion binding"/>
    <property type="evidence" value="ECO:0007669"/>
    <property type="project" value="UniProtKB-KW"/>
</dbReference>
<feature type="binding site" evidence="1">
    <location>
        <position position="14"/>
    </location>
    <ligand>
        <name>Zn(2+)</name>
        <dbReference type="ChEBI" id="CHEBI:29105"/>
    </ligand>
</feature>